<dbReference type="InterPro" id="IPR004805">
    <property type="entry name" value="DnaE2/DnaE/PolC"/>
</dbReference>
<feature type="domain" description="Polymerase/histidinol phosphatase N-terminal" evidence="11">
    <location>
        <begin position="7"/>
        <end position="80"/>
    </location>
</feature>
<evidence type="ECO:0000256" key="4">
    <source>
        <dbReference type="ARBA" id="ARBA00019114"/>
    </source>
</evidence>
<comment type="subcellular location">
    <subcellularLocation>
        <location evidence="1">Cytoplasm</location>
    </subcellularLocation>
</comment>
<keyword evidence="6 12" id="KW-0548">Nucleotidyltransferase</keyword>
<dbReference type="SUPFAM" id="SSF89550">
    <property type="entry name" value="PHP domain-like"/>
    <property type="match status" value="1"/>
</dbReference>
<dbReference type="GO" id="GO:0003676">
    <property type="term" value="F:nucleic acid binding"/>
    <property type="evidence" value="ECO:0007669"/>
    <property type="project" value="InterPro"/>
</dbReference>
<feature type="compositionally biased region" description="Basic and acidic residues" evidence="10">
    <location>
        <begin position="92"/>
        <end position="106"/>
    </location>
</feature>
<comment type="catalytic activity">
    <reaction evidence="9">
        <text>DNA(n) + a 2'-deoxyribonucleoside 5'-triphosphate = DNA(n+1) + diphosphate</text>
        <dbReference type="Rhea" id="RHEA:22508"/>
        <dbReference type="Rhea" id="RHEA-COMP:17339"/>
        <dbReference type="Rhea" id="RHEA-COMP:17340"/>
        <dbReference type="ChEBI" id="CHEBI:33019"/>
        <dbReference type="ChEBI" id="CHEBI:61560"/>
        <dbReference type="ChEBI" id="CHEBI:173112"/>
        <dbReference type="EC" id="2.7.7.7"/>
    </reaction>
</comment>
<evidence type="ECO:0000256" key="6">
    <source>
        <dbReference type="ARBA" id="ARBA00022695"/>
    </source>
</evidence>
<keyword evidence="8" id="KW-0239">DNA-directed DNA polymerase</keyword>
<dbReference type="InterPro" id="IPR011708">
    <property type="entry name" value="DNA_pol3_alpha_NTPase_dom"/>
</dbReference>
<dbReference type="NCBIfam" id="TIGR00594">
    <property type="entry name" value="polc"/>
    <property type="match status" value="1"/>
</dbReference>
<evidence type="ECO:0000256" key="9">
    <source>
        <dbReference type="ARBA" id="ARBA00049244"/>
    </source>
</evidence>
<gene>
    <name evidence="12" type="primary">dnaE1</name>
    <name evidence="12" type="ORF">PFCIRM138_03175</name>
</gene>
<dbReference type="NCBIfam" id="NF004226">
    <property type="entry name" value="PRK05673.1"/>
    <property type="match status" value="1"/>
</dbReference>
<dbReference type="Gene3D" id="1.10.10.1600">
    <property type="entry name" value="Bacterial DNA polymerase III alpha subunit, thumb domain"/>
    <property type="match status" value="1"/>
</dbReference>
<dbReference type="GO" id="GO:0003887">
    <property type="term" value="F:DNA-directed DNA polymerase activity"/>
    <property type="evidence" value="ECO:0007669"/>
    <property type="project" value="UniProtKB-KW"/>
</dbReference>
<name>A0A068VUG4_PROFF</name>
<proteinExistence type="inferred from homology"/>
<dbReference type="KEGG" id="pfre:RM25_1008"/>
<dbReference type="GO" id="GO:0006260">
    <property type="term" value="P:DNA replication"/>
    <property type="evidence" value="ECO:0007669"/>
    <property type="project" value="UniProtKB-KW"/>
</dbReference>
<dbReference type="CDD" id="cd12113">
    <property type="entry name" value="PHP_PolIIIA_DnaE3"/>
    <property type="match status" value="1"/>
</dbReference>
<feature type="region of interest" description="Disordered" evidence="10">
    <location>
        <begin position="88"/>
        <end position="108"/>
    </location>
</feature>
<evidence type="ECO:0000256" key="2">
    <source>
        <dbReference type="ARBA" id="ARBA00009496"/>
    </source>
</evidence>
<dbReference type="InterPro" id="IPR004013">
    <property type="entry name" value="PHP_dom"/>
</dbReference>
<dbReference type="InterPro" id="IPR016195">
    <property type="entry name" value="Pol/histidinol_Pase-like"/>
</dbReference>
<dbReference type="Pfam" id="PF02811">
    <property type="entry name" value="PHP"/>
    <property type="match status" value="1"/>
</dbReference>
<dbReference type="PANTHER" id="PTHR32294">
    <property type="entry name" value="DNA POLYMERASE III SUBUNIT ALPHA"/>
    <property type="match status" value="1"/>
</dbReference>
<dbReference type="AlphaFoldDB" id="A0A068VUG4"/>
<organism evidence="12">
    <name type="scientific">Propionibacterium freudenreichii subsp. freudenreichii</name>
    <dbReference type="NCBI Taxonomy" id="66712"/>
    <lineage>
        <taxon>Bacteria</taxon>
        <taxon>Bacillati</taxon>
        <taxon>Actinomycetota</taxon>
        <taxon>Actinomycetes</taxon>
        <taxon>Propionibacteriales</taxon>
        <taxon>Propionibacteriaceae</taxon>
        <taxon>Propionibacterium</taxon>
    </lineage>
</organism>
<dbReference type="Gene3D" id="3.20.20.140">
    <property type="entry name" value="Metal-dependent hydrolases"/>
    <property type="match status" value="1"/>
</dbReference>
<dbReference type="Pfam" id="PF07733">
    <property type="entry name" value="DNA_pol3_alpha"/>
    <property type="match status" value="1"/>
</dbReference>
<dbReference type="InterPro" id="IPR041931">
    <property type="entry name" value="DNA_pol3_alpha_thumb_dom"/>
</dbReference>
<dbReference type="GO" id="GO:0005737">
    <property type="term" value="C:cytoplasm"/>
    <property type="evidence" value="ECO:0007669"/>
    <property type="project" value="UniProtKB-SubCell"/>
</dbReference>
<evidence type="ECO:0000256" key="3">
    <source>
        <dbReference type="ARBA" id="ARBA00012417"/>
    </source>
</evidence>
<accession>A0A068VUG4</accession>
<dbReference type="CDD" id="cd04485">
    <property type="entry name" value="DnaE_OBF"/>
    <property type="match status" value="1"/>
</dbReference>
<dbReference type="Pfam" id="PF17657">
    <property type="entry name" value="DNA_pol3_finger"/>
    <property type="match status" value="1"/>
</dbReference>
<dbReference type="EMBL" id="LM676387">
    <property type="protein sequence ID" value="CEP25939.1"/>
    <property type="molecule type" value="Genomic_DNA"/>
</dbReference>
<dbReference type="Pfam" id="PF01336">
    <property type="entry name" value="tRNA_anti-codon"/>
    <property type="match status" value="1"/>
</dbReference>
<dbReference type="GO" id="GO:0008408">
    <property type="term" value="F:3'-5' exonuclease activity"/>
    <property type="evidence" value="ECO:0007669"/>
    <property type="project" value="InterPro"/>
</dbReference>
<dbReference type="RefSeq" id="WP_036941371.1">
    <property type="nucleotide sequence ID" value="NZ_CP010341.1"/>
</dbReference>
<evidence type="ECO:0000256" key="10">
    <source>
        <dbReference type="SAM" id="MobiDB-lite"/>
    </source>
</evidence>
<sequence length="1190" mass="131749">MASKNFAHLHVHTEYSMLDGAASNDKLFAEVARQGMPAVAMTDHGNMFGAYEFYQTAKKYDGEQNPLVKPIIGIEAYVAPSTRLSRSQEFWGNRRDTGSPDTEGGKDVSGGGRYTHMTMLAANATGLHNLFKLSSLASYEGYYMKPRMDRELIAKYSEGIIGSTGCPSGEVQTRLRLGQFEEACEAAAAYQDILGKENYYCELMDHGVDIEHQVRADLLRLAKRLKLPLLATNDSHYVTEDQADDHDNLLCIGVGRNKDDPDRFRFNGSGYYIKTAAEMRALFPGLEEAADNTLAIAERIESYEEVFSYVDRMPQFDVPAGETQESWLRKKVKIGLKKHYGDHPSDAVMERVETELKVIEPLGFSSYFLVVSDICDAARKMGVPVGPGRGSAAGSIIAYLTDIIAIDPLEHGLLFERFLNPERVNPPDIDLDFDDRQRDKVIDYVTHKYGEEYTSQVNTFNKIKAKAAVKDANRILGYPFSLGDRITKAMPPDVMGKGVPLNKLFDESNGRYSEGQEFRNLYNSDPDVKRVVDTGMGIEGLIRGSGVHACAFILSSEKLLNLVPMHKRDKDGMIIAGFAYPQLEEMGLMKMDFLGLRNLGIMDHCVKNIKRNRGEDVDLQKLPLDDAATYELMARGDTLGVFQLDGGAMRSLLRQMGPTCFDDIIAVLALYRPGPMGANAHIEYADRKNGRRPIVPIHPELKDDLDEILAPTYHLIVYQEQIMAIARKLAGYTLGGADLLRRAMGKKKKYILDENFKPFQKGMRDNGYSDESIQALWDVMVPFAGYAFNKSHATGYALVSYWTAYLKANYPAEYGAALLTSVGDDKDKMALYLSDMRAQRIKVLAPDVNASEKEFTAVGEDIRFGLGAIRNVGDSVVGGIVEARTDHGPAHEFFEFLDNVPLSVCNKRCIESLIKAGAFDSMGHSRRALMDVFETAVDGVIDLKRNQANGQDDLFGDLGGGDAESDPAMNHTVPDIPDWDKRTKLAFEREMLGLYVSDHPLRGLEHVLSAERTIGLGQIAEQGAEADGHVEVICGMITQVQRKQTKKGAFWAIIDVEDLDASMQVLIFPKVYETCLTQLSPDTIVRIRGRVVNKDESLEMQADELTLPDIRQSSGGPVTIRLPLVRCTPPIVAELRQVLTAHPGSTEVRVQLVGPQSDTVLRVGDGLRVTNEQPLVADLKALLGPASVAV</sequence>
<dbReference type="SMART" id="SM00481">
    <property type="entry name" value="POLIIIAc"/>
    <property type="match status" value="1"/>
</dbReference>
<reference evidence="12" key="1">
    <citation type="submission" date="2014-08" db="EMBL/GenBank/DDBJ databases">
        <authorList>
            <person name="Falentin Helene"/>
        </authorList>
    </citation>
    <scope>NUCLEOTIDE SEQUENCE</scope>
</reference>
<keyword evidence="7" id="KW-0235">DNA replication</keyword>
<evidence type="ECO:0000256" key="8">
    <source>
        <dbReference type="ARBA" id="ARBA00022932"/>
    </source>
</evidence>
<keyword evidence="5 12" id="KW-0808">Transferase</keyword>
<evidence type="ECO:0000259" key="11">
    <source>
        <dbReference type="SMART" id="SM00481"/>
    </source>
</evidence>
<dbReference type="Gene3D" id="1.10.150.870">
    <property type="match status" value="1"/>
</dbReference>
<dbReference type="InterPro" id="IPR004365">
    <property type="entry name" value="NA-bd_OB_tRNA"/>
</dbReference>
<evidence type="ECO:0000256" key="7">
    <source>
        <dbReference type="ARBA" id="ARBA00022705"/>
    </source>
</evidence>
<evidence type="ECO:0000256" key="1">
    <source>
        <dbReference type="ARBA" id="ARBA00004496"/>
    </source>
</evidence>
<dbReference type="EC" id="2.7.7.7" evidence="3"/>
<protein>
    <recommendedName>
        <fullName evidence="4">DNA polymerase III subunit alpha</fullName>
        <ecNumber evidence="3">2.7.7.7</ecNumber>
    </recommendedName>
</protein>
<dbReference type="InterPro" id="IPR029460">
    <property type="entry name" value="DNAPol_HHH"/>
</dbReference>
<dbReference type="InterPro" id="IPR003141">
    <property type="entry name" value="Pol/His_phosphatase_N"/>
</dbReference>
<dbReference type="PANTHER" id="PTHR32294:SF0">
    <property type="entry name" value="DNA POLYMERASE III SUBUNIT ALPHA"/>
    <property type="match status" value="1"/>
</dbReference>
<comment type="similarity">
    <text evidence="2">Belongs to the DNA polymerase type-C family. DnaE subfamily.</text>
</comment>
<dbReference type="PATRIC" id="fig|66712.6.peg.1033"/>
<dbReference type="InterPro" id="IPR040982">
    <property type="entry name" value="DNA_pol3_finger"/>
</dbReference>
<evidence type="ECO:0000313" key="12">
    <source>
        <dbReference type="EMBL" id="CEP25939.1"/>
    </source>
</evidence>
<dbReference type="Pfam" id="PF14579">
    <property type="entry name" value="HHH_6"/>
    <property type="match status" value="1"/>
</dbReference>
<evidence type="ECO:0000256" key="5">
    <source>
        <dbReference type="ARBA" id="ARBA00022679"/>
    </source>
</evidence>